<protein>
    <submittedName>
        <fullName evidence="2 4">Uncharacterized protein</fullName>
    </submittedName>
</protein>
<dbReference type="WBParaSite" id="SCUD_0000847901-mRNA-1">
    <property type="protein sequence ID" value="SCUD_0000847901-mRNA-1"/>
    <property type="gene ID" value="SCUD_0000847901"/>
</dbReference>
<accession>A0A183K0G8</accession>
<reference evidence="2 3" key="2">
    <citation type="submission" date="2018-11" db="EMBL/GenBank/DDBJ databases">
        <authorList>
            <consortium name="Pathogen Informatics"/>
        </authorList>
    </citation>
    <scope>NUCLEOTIDE SEQUENCE [LARGE SCALE GENOMIC DNA]</scope>
    <source>
        <strain evidence="2">Dakar</strain>
        <strain evidence="3">Dakar, Senegal</strain>
    </source>
</reference>
<name>A0A183K0G8_9TREM</name>
<gene>
    <name evidence="2" type="ORF">SCUD_LOCUS8479</name>
</gene>
<sequence>MDGGKQENSERVFRSISDSSTGCTGNPELPMTLGLDPSIARLKHHHVMQLATEFRQSASCALGRSLNSLIVVCFYLLIVV</sequence>
<dbReference type="AlphaFoldDB" id="A0A183K0G8"/>
<keyword evidence="3" id="KW-1185">Reference proteome</keyword>
<proteinExistence type="predicted"/>
<evidence type="ECO:0000256" key="1">
    <source>
        <dbReference type="SAM" id="MobiDB-lite"/>
    </source>
</evidence>
<dbReference type="EMBL" id="UZAK01032763">
    <property type="protein sequence ID" value="VDP30946.1"/>
    <property type="molecule type" value="Genomic_DNA"/>
</dbReference>
<evidence type="ECO:0000313" key="2">
    <source>
        <dbReference type="EMBL" id="VDP30946.1"/>
    </source>
</evidence>
<feature type="compositionally biased region" description="Basic and acidic residues" evidence="1">
    <location>
        <begin position="1"/>
        <end position="13"/>
    </location>
</feature>
<feature type="region of interest" description="Disordered" evidence="1">
    <location>
        <begin position="1"/>
        <end position="27"/>
    </location>
</feature>
<organism evidence="4">
    <name type="scientific">Schistosoma curassoni</name>
    <dbReference type="NCBI Taxonomy" id="6186"/>
    <lineage>
        <taxon>Eukaryota</taxon>
        <taxon>Metazoa</taxon>
        <taxon>Spiralia</taxon>
        <taxon>Lophotrochozoa</taxon>
        <taxon>Platyhelminthes</taxon>
        <taxon>Trematoda</taxon>
        <taxon>Digenea</taxon>
        <taxon>Strigeidida</taxon>
        <taxon>Schistosomatoidea</taxon>
        <taxon>Schistosomatidae</taxon>
        <taxon>Schistosoma</taxon>
    </lineage>
</organism>
<dbReference type="Proteomes" id="UP000279833">
    <property type="component" value="Unassembled WGS sequence"/>
</dbReference>
<evidence type="ECO:0000313" key="3">
    <source>
        <dbReference type="Proteomes" id="UP000279833"/>
    </source>
</evidence>
<reference evidence="4" key="1">
    <citation type="submission" date="2016-06" db="UniProtKB">
        <authorList>
            <consortium name="WormBaseParasite"/>
        </authorList>
    </citation>
    <scope>IDENTIFICATION</scope>
</reference>
<evidence type="ECO:0000313" key="4">
    <source>
        <dbReference type="WBParaSite" id="SCUD_0000847901-mRNA-1"/>
    </source>
</evidence>